<dbReference type="InterPro" id="IPR037219">
    <property type="entry name" value="Peptidase_M41-like"/>
</dbReference>
<dbReference type="SUPFAM" id="SSF140990">
    <property type="entry name" value="FtsH protease domain-like"/>
    <property type="match status" value="1"/>
</dbReference>
<reference evidence="3" key="1">
    <citation type="journal article" date="2019" name="Int. J. Syst. Evol. Microbiol.">
        <title>The Global Catalogue of Microorganisms (GCM) 10K type strain sequencing project: providing services to taxonomists for standard genome sequencing and annotation.</title>
        <authorList>
            <consortium name="The Broad Institute Genomics Platform"/>
            <consortium name="The Broad Institute Genome Sequencing Center for Infectious Disease"/>
            <person name="Wu L."/>
            <person name="Ma J."/>
        </authorList>
    </citation>
    <scope>NUCLEOTIDE SEQUENCE [LARGE SCALE GENOMIC DNA]</scope>
    <source>
        <strain evidence="3">CGMCC 4.1641</strain>
    </source>
</reference>
<dbReference type="RefSeq" id="WP_382049068.1">
    <property type="nucleotide sequence ID" value="NZ_JBHSKJ010000022.1"/>
</dbReference>
<evidence type="ECO:0008006" key="4">
    <source>
        <dbReference type="Google" id="ProtNLM"/>
    </source>
</evidence>
<feature type="region of interest" description="Disordered" evidence="1">
    <location>
        <begin position="212"/>
        <end position="235"/>
    </location>
</feature>
<evidence type="ECO:0000313" key="3">
    <source>
        <dbReference type="Proteomes" id="UP001596222"/>
    </source>
</evidence>
<dbReference type="Gene3D" id="1.20.58.760">
    <property type="entry name" value="Peptidase M41"/>
    <property type="match status" value="1"/>
</dbReference>
<organism evidence="2 3">
    <name type="scientific">Streptomyces aureoversilis</name>
    <dbReference type="NCBI Taxonomy" id="67277"/>
    <lineage>
        <taxon>Bacteria</taxon>
        <taxon>Bacillati</taxon>
        <taxon>Actinomycetota</taxon>
        <taxon>Actinomycetes</taxon>
        <taxon>Kitasatosporales</taxon>
        <taxon>Streptomycetaceae</taxon>
        <taxon>Streptomyces</taxon>
    </lineage>
</organism>
<evidence type="ECO:0000313" key="2">
    <source>
        <dbReference type="EMBL" id="MFC5148921.1"/>
    </source>
</evidence>
<protein>
    <recommendedName>
        <fullName evidence="4">Peptidase M41 domain-containing protein</fullName>
    </recommendedName>
</protein>
<dbReference type="EMBL" id="JBHSKJ010000022">
    <property type="protein sequence ID" value="MFC5148921.1"/>
    <property type="molecule type" value="Genomic_DNA"/>
</dbReference>
<evidence type="ECO:0000256" key="1">
    <source>
        <dbReference type="SAM" id="MobiDB-lite"/>
    </source>
</evidence>
<keyword evidence="3" id="KW-1185">Reference proteome</keyword>
<dbReference type="Proteomes" id="UP001596222">
    <property type="component" value="Unassembled WGS sequence"/>
</dbReference>
<name>A0ABW0A7E1_9ACTN</name>
<proteinExistence type="predicted"/>
<comment type="caution">
    <text evidence="2">The sequence shown here is derived from an EMBL/GenBank/DDBJ whole genome shotgun (WGS) entry which is preliminary data.</text>
</comment>
<sequence>MWFEGSVNGLEVHTQYSNPFPSEILDPDTAAGGLSPGQLHARDAHHEAGHAVVGIVLGLPVTRATLHVRSDLAPAPPGTYVETGHVALGPFVAPLEDLVTFHMAGVRAAHRWLDEQRLLTPATAFLNDVIGGLGDQASLRAVKTERPVQFTWGTGRPDTLRDSWDHVDVAEVYSRADALIKLYWPQITSVAHHLLDHSEASEDDLRALLETRSNISSTPERPADLAPASRLYSRP</sequence>
<gene>
    <name evidence="2" type="ORF">ACFPP6_30080</name>
</gene>
<accession>A0ABW0A7E1</accession>